<evidence type="ECO:0000313" key="2">
    <source>
        <dbReference type="EMBL" id="KAI8582440.1"/>
    </source>
</evidence>
<dbReference type="EMBL" id="MU620900">
    <property type="protein sequence ID" value="KAI8582440.1"/>
    <property type="molecule type" value="Genomic_DNA"/>
</dbReference>
<dbReference type="AlphaFoldDB" id="A0AAD5EG83"/>
<evidence type="ECO:0000313" key="3">
    <source>
        <dbReference type="Proteomes" id="UP001206595"/>
    </source>
</evidence>
<dbReference type="GeneID" id="75912041"/>
<keyword evidence="1" id="KW-0472">Membrane</keyword>
<protein>
    <submittedName>
        <fullName evidence="2">Uncharacterized protein</fullName>
    </submittedName>
</protein>
<reference evidence="2" key="2">
    <citation type="journal article" date="2022" name="Proc. Natl. Acad. Sci. U.S.A.">
        <title>Diploid-dominant life cycles characterize the early evolution of Fungi.</title>
        <authorList>
            <person name="Amses K.R."/>
            <person name="Simmons D.R."/>
            <person name="Longcore J.E."/>
            <person name="Mondo S.J."/>
            <person name="Seto K."/>
            <person name="Jeronimo G.H."/>
            <person name="Bonds A.E."/>
            <person name="Quandt C.A."/>
            <person name="Davis W.J."/>
            <person name="Chang Y."/>
            <person name="Federici B.A."/>
            <person name="Kuo A."/>
            <person name="LaButti K."/>
            <person name="Pangilinan J."/>
            <person name="Andreopoulos W."/>
            <person name="Tritt A."/>
            <person name="Riley R."/>
            <person name="Hundley H."/>
            <person name="Johnson J."/>
            <person name="Lipzen A."/>
            <person name="Barry K."/>
            <person name="Lang B.F."/>
            <person name="Cuomo C.A."/>
            <person name="Buchler N.E."/>
            <person name="Grigoriev I.V."/>
            <person name="Spatafora J.W."/>
            <person name="Stajich J.E."/>
            <person name="James T.Y."/>
        </authorList>
    </citation>
    <scope>NUCLEOTIDE SEQUENCE</scope>
    <source>
        <strain evidence="2">AG</strain>
    </source>
</reference>
<gene>
    <name evidence="2" type="ORF">K450DRAFT_227199</name>
</gene>
<organism evidence="2 3">
    <name type="scientific">Umbelopsis ramanniana AG</name>
    <dbReference type="NCBI Taxonomy" id="1314678"/>
    <lineage>
        <taxon>Eukaryota</taxon>
        <taxon>Fungi</taxon>
        <taxon>Fungi incertae sedis</taxon>
        <taxon>Mucoromycota</taxon>
        <taxon>Mucoromycotina</taxon>
        <taxon>Umbelopsidomycetes</taxon>
        <taxon>Umbelopsidales</taxon>
        <taxon>Umbelopsidaceae</taxon>
        <taxon>Umbelopsis</taxon>
    </lineage>
</organism>
<name>A0AAD5EG83_UMBRA</name>
<proteinExistence type="predicted"/>
<feature type="transmembrane region" description="Helical" evidence="1">
    <location>
        <begin position="41"/>
        <end position="61"/>
    </location>
</feature>
<sequence length="76" mass="8797">MIPAISIFTRQSIYSFNSPSHYQRVSRSLLIKKSRRGSRTFLLGVYNFVVQLVGIAEWSIWASRSRKADGYLTVWV</sequence>
<comment type="caution">
    <text evidence="2">The sequence shown here is derived from an EMBL/GenBank/DDBJ whole genome shotgun (WGS) entry which is preliminary data.</text>
</comment>
<dbReference type="RefSeq" id="XP_051447444.1">
    <property type="nucleotide sequence ID" value="XM_051586693.1"/>
</dbReference>
<keyword evidence="3" id="KW-1185">Reference proteome</keyword>
<evidence type="ECO:0000256" key="1">
    <source>
        <dbReference type="SAM" id="Phobius"/>
    </source>
</evidence>
<accession>A0AAD5EG83</accession>
<keyword evidence="1" id="KW-0812">Transmembrane</keyword>
<dbReference type="Proteomes" id="UP001206595">
    <property type="component" value="Unassembled WGS sequence"/>
</dbReference>
<reference evidence="2" key="1">
    <citation type="submission" date="2021-06" db="EMBL/GenBank/DDBJ databases">
        <authorList>
            <consortium name="DOE Joint Genome Institute"/>
            <person name="Mondo S.J."/>
            <person name="Amses K.R."/>
            <person name="Simmons D.R."/>
            <person name="Longcore J.E."/>
            <person name="Seto K."/>
            <person name="Alves G.H."/>
            <person name="Bonds A.E."/>
            <person name="Quandt C.A."/>
            <person name="Davis W.J."/>
            <person name="Chang Y."/>
            <person name="Letcher P.M."/>
            <person name="Powell M.J."/>
            <person name="Kuo A."/>
            <person name="Labutti K."/>
            <person name="Pangilinan J."/>
            <person name="Andreopoulos W."/>
            <person name="Tritt A."/>
            <person name="Riley R."/>
            <person name="Hundley H."/>
            <person name="Johnson J."/>
            <person name="Lipzen A."/>
            <person name="Barry K."/>
            <person name="Berbee M.L."/>
            <person name="Buchler N.E."/>
            <person name="Grigoriev I.V."/>
            <person name="Spatafora J.W."/>
            <person name="Stajich J.E."/>
            <person name="James T.Y."/>
        </authorList>
    </citation>
    <scope>NUCLEOTIDE SEQUENCE</scope>
    <source>
        <strain evidence="2">AG</strain>
    </source>
</reference>
<keyword evidence="1" id="KW-1133">Transmembrane helix</keyword>